<organism evidence="3 4">
    <name type="scientific">Tistrella mobilis</name>
    <dbReference type="NCBI Taxonomy" id="171437"/>
    <lineage>
        <taxon>Bacteria</taxon>
        <taxon>Pseudomonadati</taxon>
        <taxon>Pseudomonadota</taxon>
        <taxon>Alphaproteobacteria</taxon>
        <taxon>Geminicoccales</taxon>
        <taxon>Geminicoccaceae</taxon>
        <taxon>Tistrella</taxon>
    </lineage>
</organism>
<dbReference type="Pfam" id="PF05016">
    <property type="entry name" value="ParE_toxin"/>
    <property type="match status" value="1"/>
</dbReference>
<evidence type="ECO:0000313" key="3">
    <source>
        <dbReference type="EMBL" id="HAE51141.1"/>
    </source>
</evidence>
<reference evidence="3 4" key="1">
    <citation type="journal article" date="2018" name="Nat. Biotechnol.">
        <title>A standardized bacterial taxonomy based on genome phylogeny substantially revises the tree of life.</title>
        <authorList>
            <person name="Parks D.H."/>
            <person name="Chuvochina M."/>
            <person name="Waite D.W."/>
            <person name="Rinke C."/>
            <person name="Skarshewski A."/>
            <person name="Chaumeil P.A."/>
            <person name="Hugenholtz P."/>
        </authorList>
    </citation>
    <scope>NUCLEOTIDE SEQUENCE [LARGE SCALE GENOMIC DNA]</scope>
    <source>
        <strain evidence="3">UBA8739</strain>
    </source>
</reference>
<dbReference type="Gene3D" id="3.30.2310.20">
    <property type="entry name" value="RelE-like"/>
    <property type="match status" value="1"/>
</dbReference>
<accession>A0A3B9ITD8</accession>
<gene>
    <name evidence="3" type="ORF">DCK97_27380</name>
</gene>
<dbReference type="InterPro" id="IPR007712">
    <property type="entry name" value="RelE/ParE_toxin"/>
</dbReference>
<comment type="caution">
    <text evidence="3">The sequence shown here is derived from an EMBL/GenBank/DDBJ whole genome shotgun (WGS) entry which is preliminary data.</text>
</comment>
<protein>
    <submittedName>
        <fullName evidence="3">Type II toxin-antitoxin system RelE/ParE family toxin</fullName>
    </submittedName>
</protein>
<evidence type="ECO:0000256" key="1">
    <source>
        <dbReference type="ARBA" id="ARBA00006226"/>
    </source>
</evidence>
<dbReference type="AlphaFoldDB" id="A0A3B9ITD8"/>
<dbReference type="InterPro" id="IPR051803">
    <property type="entry name" value="TA_system_RelE-like_toxin"/>
</dbReference>
<sequence length="94" mass="10787">MTFRLRPAAANDIASIALTIAEDDPLAAQRWRGRILEYCRRIGEMPYIGVARPEARPGLRLFPAGNYLIFYRITSEGVDVIRVVHGARRWRDLF</sequence>
<proteinExistence type="inferred from homology"/>
<evidence type="ECO:0000313" key="4">
    <source>
        <dbReference type="Proteomes" id="UP000257706"/>
    </source>
</evidence>
<evidence type="ECO:0000256" key="2">
    <source>
        <dbReference type="ARBA" id="ARBA00022649"/>
    </source>
</evidence>
<comment type="similarity">
    <text evidence="1">Belongs to the RelE toxin family.</text>
</comment>
<name>A0A3B9ITD8_9PROT</name>
<dbReference type="PANTHER" id="PTHR33755">
    <property type="entry name" value="TOXIN PARE1-RELATED"/>
    <property type="match status" value="1"/>
</dbReference>
<dbReference type="Proteomes" id="UP000257706">
    <property type="component" value="Unassembled WGS sequence"/>
</dbReference>
<dbReference type="InterPro" id="IPR035093">
    <property type="entry name" value="RelE/ParE_toxin_dom_sf"/>
</dbReference>
<dbReference type="EMBL" id="DMAI01000450">
    <property type="protein sequence ID" value="HAE51141.1"/>
    <property type="molecule type" value="Genomic_DNA"/>
</dbReference>
<dbReference type="PANTHER" id="PTHR33755:SF6">
    <property type="entry name" value="PLASMID STABILIZATION SYSTEM PROTEIN"/>
    <property type="match status" value="1"/>
</dbReference>
<keyword evidence="2" id="KW-1277">Toxin-antitoxin system</keyword>